<accession>A0ABN6EKI0</accession>
<evidence type="ECO:0000256" key="4">
    <source>
        <dbReference type="ARBA" id="ARBA00023125"/>
    </source>
</evidence>
<dbReference type="EMBL" id="AP024484">
    <property type="protein sequence ID" value="BCS85281.1"/>
    <property type="molecule type" value="Genomic_DNA"/>
</dbReference>
<feature type="domain" description="RNA polymerase sigma-70 region 2" evidence="6">
    <location>
        <begin position="16"/>
        <end position="74"/>
    </location>
</feature>
<keyword evidence="5" id="KW-0804">Transcription</keyword>
<keyword evidence="9" id="KW-1185">Reference proteome</keyword>
<dbReference type="Pfam" id="PF04542">
    <property type="entry name" value="Sigma70_r2"/>
    <property type="match status" value="1"/>
</dbReference>
<evidence type="ECO:0000256" key="2">
    <source>
        <dbReference type="ARBA" id="ARBA00023015"/>
    </source>
</evidence>
<dbReference type="InterPro" id="IPR013325">
    <property type="entry name" value="RNA_pol_sigma_r2"/>
</dbReference>
<gene>
    <name evidence="8" type="ORF">prwr041_11740</name>
</gene>
<evidence type="ECO:0000256" key="3">
    <source>
        <dbReference type="ARBA" id="ARBA00023082"/>
    </source>
</evidence>
<dbReference type="RefSeq" id="WP_207155434.1">
    <property type="nucleotide sequence ID" value="NZ_AP024484.1"/>
</dbReference>
<dbReference type="InterPro" id="IPR036388">
    <property type="entry name" value="WH-like_DNA-bd_sf"/>
</dbReference>
<dbReference type="NCBIfam" id="TIGR02937">
    <property type="entry name" value="sigma70-ECF"/>
    <property type="match status" value="1"/>
</dbReference>
<dbReference type="PANTHER" id="PTHR43133">
    <property type="entry name" value="RNA POLYMERASE ECF-TYPE SIGMA FACTO"/>
    <property type="match status" value="1"/>
</dbReference>
<proteinExistence type="inferred from homology"/>
<dbReference type="InterPro" id="IPR007627">
    <property type="entry name" value="RNA_pol_sigma70_r2"/>
</dbReference>
<comment type="similarity">
    <text evidence="1">Belongs to the sigma-70 factor family. ECF subfamily.</text>
</comment>
<dbReference type="Pfam" id="PF08281">
    <property type="entry name" value="Sigma70_r4_2"/>
    <property type="match status" value="1"/>
</dbReference>
<dbReference type="InterPro" id="IPR013324">
    <property type="entry name" value="RNA_pol_sigma_r3/r4-like"/>
</dbReference>
<dbReference type="CDD" id="cd06171">
    <property type="entry name" value="Sigma70_r4"/>
    <property type="match status" value="1"/>
</dbReference>
<evidence type="ECO:0000256" key="5">
    <source>
        <dbReference type="ARBA" id="ARBA00023163"/>
    </source>
</evidence>
<dbReference type="Gene3D" id="1.10.10.10">
    <property type="entry name" value="Winged helix-like DNA-binding domain superfamily/Winged helix DNA-binding domain"/>
    <property type="match status" value="1"/>
</dbReference>
<evidence type="ECO:0000313" key="8">
    <source>
        <dbReference type="EMBL" id="BCS85281.1"/>
    </source>
</evidence>
<dbReference type="PANTHER" id="PTHR43133:SF8">
    <property type="entry name" value="RNA POLYMERASE SIGMA FACTOR HI_1459-RELATED"/>
    <property type="match status" value="1"/>
</dbReference>
<reference evidence="8 9" key="1">
    <citation type="journal article" date="2022" name="Int. J. Syst. Evol. Microbiol.">
        <title>Prevotella herbatica sp. nov., a plant polysaccharide-decomposing anaerobic bacterium isolated from a methanogenic reactor.</title>
        <authorList>
            <person name="Uek A."/>
            <person name="Tonouchi A."/>
            <person name="Kaku N."/>
            <person name="Ueki K."/>
        </authorList>
    </citation>
    <scope>NUCLEOTIDE SEQUENCE [LARGE SCALE GENOMIC DNA]</scope>
    <source>
        <strain evidence="8 9">WR041</strain>
    </source>
</reference>
<organism evidence="8 9">
    <name type="scientific">Prevotella herbatica</name>
    <dbReference type="NCBI Taxonomy" id="2801997"/>
    <lineage>
        <taxon>Bacteria</taxon>
        <taxon>Pseudomonadati</taxon>
        <taxon>Bacteroidota</taxon>
        <taxon>Bacteroidia</taxon>
        <taxon>Bacteroidales</taxon>
        <taxon>Prevotellaceae</taxon>
        <taxon>Prevotella</taxon>
    </lineage>
</organism>
<evidence type="ECO:0000259" key="6">
    <source>
        <dbReference type="Pfam" id="PF04542"/>
    </source>
</evidence>
<sequence length="163" mass="19139">MEASEFKRLFLPCSNKMYLVAWRLTHNRQEAEDLVQETMLKLWTQRDNLNELKNCEAFSVRTLHNIFIDQSRKKHLAVADSPPEGMTLKANECDASEIMQQKETGIIVTRLIAKLPKQQRNIITLKDIDDFSYEEIAQQTGLSMINIRVHLSRARKQIRLWIR</sequence>
<feature type="domain" description="RNA polymerase sigma factor 70 region 4 type 2" evidence="7">
    <location>
        <begin position="108"/>
        <end position="158"/>
    </location>
</feature>
<evidence type="ECO:0000259" key="7">
    <source>
        <dbReference type="Pfam" id="PF08281"/>
    </source>
</evidence>
<dbReference type="GO" id="GO:0000428">
    <property type="term" value="C:DNA-directed RNA polymerase complex"/>
    <property type="evidence" value="ECO:0007669"/>
    <property type="project" value="UniProtKB-KW"/>
</dbReference>
<dbReference type="InterPro" id="IPR039425">
    <property type="entry name" value="RNA_pol_sigma-70-like"/>
</dbReference>
<protein>
    <submittedName>
        <fullName evidence="8">DNA-directed RNA polymerase sigma-70 factor</fullName>
    </submittedName>
</protein>
<evidence type="ECO:0000256" key="1">
    <source>
        <dbReference type="ARBA" id="ARBA00010641"/>
    </source>
</evidence>
<dbReference type="SUPFAM" id="SSF88659">
    <property type="entry name" value="Sigma3 and sigma4 domains of RNA polymerase sigma factors"/>
    <property type="match status" value="1"/>
</dbReference>
<keyword evidence="8" id="KW-0240">DNA-directed RNA polymerase</keyword>
<dbReference type="Gene3D" id="1.10.1740.10">
    <property type="match status" value="1"/>
</dbReference>
<dbReference type="SUPFAM" id="SSF88946">
    <property type="entry name" value="Sigma2 domain of RNA polymerase sigma factors"/>
    <property type="match status" value="1"/>
</dbReference>
<dbReference type="Proteomes" id="UP001319045">
    <property type="component" value="Chromosome"/>
</dbReference>
<dbReference type="InterPro" id="IPR014284">
    <property type="entry name" value="RNA_pol_sigma-70_dom"/>
</dbReference>
<evidence type="ECO:0000313" key="9">
    <source>
        <dbReference type="Proteomes" id="UP001319045"/>
    </source>
</evidence>
<dbReference type="InterPro" id="IPR013249">
    <property type="entry name" value="RNA_pol_sigma70_r4_t2"/>
</dbReference>
<keyword evidence="2" id="KW-0805">Transcription regulation</keyword>
<keyword evidence="4" id="KW-0238">DNA-binding</keyword>
<keyword evidence="3" id="KW-0731">Sigma factor</keyword>
<name>A0ABN6EKI0_9BACT</name>